<protein>
    <recommendedName>
        <fullName evidence="7">Major facilitator superfamily (MFS) profile domain-containing protein</fullName>
    </recommendedName>
</protein>
<feature type="transmembrane region" description="Helical" evidence="6">
    <location>
        <begin position="39"/>
        <end position="62"/>
    </location>
</feature>
<dbReference type="EMBL" id="WVTA01000015">
    <property type="protein sequence ID" value="KAK3201848.1"/>
    <property type="molecule type" value="Genomic_DNA"/>
</dbReference>
<feature type="transmembrane region" description="Helical" evidence="6">
    <location>
        <begin position="169"/>
        <end position="192"/>
    </location>
</feature>
<dbReference type="InterPro" id="IPR020846">
    <property type="entry name" value="MFS_dom"/>
</dbReference>
<evidence type="ECO:0000256" key="1">
    <source>
        <dbReference type="ARBA" id="ARBA00004141"/>
    </source>
</evidence>
<evidence type="ECO:0000313" key="8">
    <source>
        <dbReference type="EMBL" id="KAK3201848.1"/>
    </source>
</evidence>
<reference evidence="8 9" key="1">
    <citation type="submission" date="2021-02" db="EMBL/GenBank/DDBJ databases">
        <title>Genome assembly of Pseudopithomyces chartarum.</title>
        <authorList>
            <person name="Jauregui R."/>
            <person name="Singh J."/>
            <person name="Voisey C."/>
        </authorList>
    </citation>
    <scope>NUCLEOTIDE SEQUENCE [LARGE SCALE GENOMIC DNA]</scope>
    <source>
        <strain evidence="8 9">AGR01</strain>
    </source>
</reference>
<feature type="transmembrane region" description="Helical" evidence="6">
    <location>
        <begin position="513"/>
        <end position="534"/>
    </location>
</feature>
<dbReference type="InterPro" id="IPR036259">
    <property type="entry name" value="MFS_trans_sf"/>
</dbReference>
<evidence type="ECO:0000256" key="5">
    <source>
        <dbReference type="SAM" id="MobiDB-lite"/>
    </source>
</evidence>
<dbReference type="Gene3D" id="1.20.1720.10">
    <property type="entry name" value="Multidrug resistance protein D"/>
    <property type="match status" value="1"/>
</dbReference>
<evidence type="ECO:0000313" key="9">
    <source>
        <dbReference type="Proteomes" id="UP001280581"/>
    </source>
</evidence>
<feature type="transmembrane region" description="Helical" evidence="6">
    <location>
        <begin position="336"/>
        <end position="358"/>
    </location>
</feature>
<accession>A0AAN6RFC3</accession>
<feature type="transmembrane region" description="Helical" evidence="6">
    <location>
        <begin position="268"/>
        <end position="285"/>
    </location>
</feature>
<dbReference type="SUPFAM" id="SSF103473">
    <property type="entry name" value="MFS general substrate transporter"/>
    <property type="match status" value="1"/>
</dbReference>
<dbReference type="Pfam" id="PF07690">
    <property type="entry name" value="MFS_1"/>
    <property type="match status" value="1"/>
</dbReference>
<feature type="domain" description="Major facilitator superfamily (MFS) profile" evidence="7">
    <location>
        <begin position="47"/>
        <end position="537"/>
    </location>
</feature>
<dbReference type="Proteomes" id="UP001280581">
    <property type="component" value="Unassembled WGS sequence"/>
</dbReference>
<evidence type="ECO:0000259" key="7">
    <source>
        <dbReference type="PROSITE" id="PS50850"/>
    </source>
</evidence>
<feature type="transmembrane region" description="Helical" evidence="6">
    <location>
        <begin position="245"/>
        <end position="262"/>
    </location>
</feature>
<feature type="transmembrane region" description="Helical" evidence="6">
    <location>
        <begin position="82"/>
        <end position="101"/>
    </location>
</feature>
<feature type="transmembrane region" description="Helical" evidence="6">
    <location>
        <begin position="204"/>
        <end position="224"/>
    </location>
</feature>
<comment type="caution">
    <text evidence="8">The sequence shown here is derived from an EMBL/GenBank/DDBJ whole genome shotgun (WGS) entry which is preliminary data.</text>
</comment>
<feature type="compositionally biased region" description="Basic and acidic residues" evidence="5">
    <location>
        <begin position="1"/>
        <end position="17"/>
    </location>
</feature>
<feature type="region of interest" description="Disordered" evidence="5">
    <location>
        <begin position="1"/>
        <end position="30"/>
    </location>
</feature>
<feature type="transmembrane region" description="Helical" evidence="6">
    <location>
        <begin position="306"/>
        <end position="330"/>
    </location>
</feature>
<evidence type="ECO:0000256" key="4">
    <source>
        <dbReference type="ARBA" id="ARBA00023136"/>
    </source>
</evidence>
<dbReference type="PANTHER" id="PTHR23501">
    <property type="entry name" value="MAJOR FACILITATOR SUPERFAMILY"/>
    <property type="match status" value="1"/>
</dbReference>
<gene>
    <name evidence="8" type="ORF">GRF29_164g853189</name>
</gene>
<dbReference type="InterPro" id="IPR011701">
    <property type="entry name" value="MFS"/>
</dbReference>
<dbReference type="Gene3D" id="1.20.1250.20">
    <property type="entry name" value="MFS general substrate transporter like domains"/>
    <property type="match status" value="1"/>
</dbReference>
<feature type="transmembrane region" description="Helical" evidence="6">
    <location>
        <begin position="370"/>
        <end position="393"/>
    </location>
</feature>
<organism evidence="8 9">
    <name type="scientific">Pseudopithomyces chartarum</name>
    <dbReference type="NCBI Taxonomy" id="1892770"/>
    <lineage>
        <taxon>Eukaryota</taxon>
        <taxon>Fungi</taxon>
        <taxon>Dikarya</taxon>
        <taxon>Ascomycota</taxon>
        <taxon>Pezizomycotina</taxon>
        <taxon>Dothideomycetes</taxon>
        <taxon>Pleosporomycetidae</taxon>
        <taxon>Pleosporales</taxon>
        <taxon>Massarineae</taxon>
        <taxon>Didymosphaeriaceae</taxon>
        <taxon>Pseudopithomyces</taxon>
    </lineage>
</organism>
<keyword evidence="2 6" id="KW-0812">Transmembrane</keyword>
<dbReference type="GO" id="GO:0000329">
    <property type="term" value="C:fungal-type vacuole membrane"/>
    <property type="evidence" value="ECO:0007669"/>
    <property type="project" value="TreeGrafter"/>
</dbReference>
<evidence type="ECO:0000256" key="3">
    <source>
        <dbReference type="ARBA" id="ARBA00022989"/>
    </source>
</evidence>
<dbReference type="PROSITE" id="PS50850">
    <property type="entry name" value="MFS"/>
    <property type="match status" value="1"/>
</dbReference>
<name>A0AAN6RFC3_9PLEO</name>
<keyword evidence="9" id="KW-1185">Reference proteome</keyword>
<dbReference type="PANTHER" id="PTHR23501:SF6">
    <property type="entry name" value="MULTIDRUG TRANSPORTER, PUTATIVE (AFU_ORTHOLOGUE AFUA_3G14560)-RELATED"/>
    <property type="match status" value="1"/>
</dbReference>
<feature type="transmembrane region" description="Helical" evidence="6">
    <location>
        <begin position="399"/>
        <end position="421"/>
    </location>
</feature>
<feature type="transmembrane region" description="Helical" evidence="6">
    <location>
        <begin position="113"/>
        <end position="138"/>
    </location>
</feature>
<evidence type="ECO:0000256" key="6">
    <source>
        <dbReference type="SAM" id="Phobius"/>
    </source>
</evidence>
<keyword evidence="3 6" id="KW-1133">Transmembrane helix</keyword>
<feature type="transmembrane region" description="Helical" evidence="6">
    <location>
        <begin position="144"/>
        <end position="162"/>
    </location>
</feature>
<sequence>MSRTDTEERAPLLRSDESSTSGTAAEDDKAPAISTSRGALVCTSIGLLIFLQACSSTTGANISILTTTQSSIAADLDSFEEATWFTSSYLIAMSALAPLMGRLSQVFSPRMCMFFSTTLICAGSLITSLANSLTWFLVGRSLTGAGGAGILIVATIVVIQMVSAKRRGLFIGLANTGMTVGLSLGAVIAGALEPIVGWKPLFGIQAPLSLLAGFGVLFGLPSGYSTKNNDPKHRSLNQKLARIDYSGALLLIATIILFLYGLSGPRVLATPLVLSAFALPVFILNEIYVAKDPVIPITVLRSRGTLIICLATVGTMMARWVVLFYTPVYAIAVRGWAPAIAGTILIPTNAGFAAGGLLAGIFHIRRNGSFYLHTLITNILFPVTLLVLAFVTTPDSSPVLYVLMVFCNGALAGAGLNYTLVHLLHLTLPEVHPIVLSLLATFRGFAGSFGSAIGGGIFERVLQTSLVDGFSREGIEDRTGLIRRLLGSPALVGTLEGQRHDIAVHAYQEAIKTLFLCGAGLAIIVAIVQAGSGWTAPEKITKLSEEEEASTDETLTSSA</sequence>
<dbReference type="GO" id="GO:0015174">
    <property type="term" value="F:basic amino acid transmembrane transporter activity"/>
    <property type="evidence" value="ECO:0007669"/>
    <property type="project" value="TreeGrafter"/>
</dbReference>
<keyword evidence="4 6" id="KW-0472">Membrane</keyword>
<comment type="subcellular location">
    <subcellularLocation>
        <location evidence="1">Membrane</location>
        <topology evidence="1">Multi-pass membrane protein</topology>
    </subcellularLocation>
</comment>
<proteinExistence type="predicted"/>
<dbReference type="AlphaFoldDB" id="A0AAN6RFC3"/>
<evidence type="ECO:0000256" key="2">
    <source>
        <dbReference type="ARBA" id="ARBA00022692"/>
    </source>
</evidence>